<feature type="compositionally biased region" description="Basic and acidic residues" evidence="7">
    <location>
        <begin position="277"/>
        <end position="286"/>
    </location>
</feature>
<evidence type="ECO:0000259" key="9">
    <source>
        <dbReference type="SMART" id="SM00835"/>
    </source>
</evidence>
<evidence type="ECO:0000256" key="2">
    <source>
        <dbReference type="ARBA" id="ARBA00011818"/>
    </source>
</evidence>
<reference evidence="12 13" key="1">
    <citation type="journal article" date="2020" name="Nat. Food">
        <title>A phased Vanilla planifolia genome enables genetic improvement of flavour and production.</title>
        <authorList>
            <person name="Hasing T."/>
            <person name="Tang H."/>
            <person name="Brym M."/>
            <person name="Khazi F."/>
            <person name="Huang T."/>
            <person name="Chambers A.H."/>
        </authorList>
    </citation>
    <scope>NUCLEOTIDE SEQUENCE [LARGE SCALE GENOMIC DNA]</scope>
    <source>
        <tissue evidence="10">Leaf</tissue>
    </source>
</reference>
<keyword evidence="5" id="KW-0708">Seed storage protein</keyword>
<gene>
    <name evidence="11" type="ORF">HPP92_005048</name>
    <name evidence="10" type="ORF">HPP92_005415</name>
</gene>
<organism evidence="10 12">
    <name type="scientific">Vanilla planifolia</name>
    <name type="common">Vanilla</name>
    <dbReference type="NCBI Taxonomy" id="51239"/>
    <lineage>
        <taxon>Eukaryota</taxon>
        <taxon>Viridiplantae</taxon>
        <taxon>Streptophyta</taxon>
        <taxon>Embryophyta</taxon>
        <taxon>Tracheophyta</taxon>
        <taxon>Spermatophyta</taxon>
        <taxon>Magnoliopsida</taxon>
        <taxon>Liliopsida</taxon>
        <taxon>Asparagales</taxon>
        <taxon>Orchidaceae</taxon>
        <taxon>Vanilloideae</taxon>
        <taxon>Vanilleae</taxon>
        <taxon>Vanilla</taxon>
    </lineage>
</organism>
<evidence type="ECO:0000313" key="13">
    <source>
        <dbReference type="Proteomes" id="UP000639772"/>
    </source>
</evidence>
<feature type="region of interest" description="Disordered" evidence="7">
    <location>
        <begin position="259"/>
        <end position="286"/>
    </location>
</feature>
<dbReference type="InterPro" id="IPR006045">
    <property type="entry name" value="Cupin_1"/>
</dbReference>
<dbReference type="InterPro" id="IPR006044">
    <property type="entry name" value="11S_seedstore_pln"/>
</dbReference>
<evidence type="ECO:0000256" key="1">
    <source>
        <dbReference type="ARBA" id="ARBA00007178"/>
    </source>
</evidence>
<comment type="caution">
    <text evidence="10">The sequence shown here is derived from an EMBL/GenBank/DDBJ whole genome shotgun (WGS) entry which is preliminary data.</text>
</comment>
<dbReference type="Pfam" id="PF00190">
    <property type="entry name" value="Cupin_1"/>
    <property type="match status" value="2"/>
</dbReference>
<dbReference type="Proteomes" id="UP000639772">
    <property type="component" value="Unassembled WGS sequence"/>
</dbReference>
<evidence type="ECO:0000256" key="8">
    <source>
        <dbReference type="SAM" id="SignalP"/>
    </source>
</evidence>
<proteinExistence type="inferred from homology"/>
<feature type="domain" description="Cupin type-1" evidence="9">
    <location>
        <begin position="40"/>
        <end position="231"/>
    </location>
</feature>
<dbReference type="EMBL" id="JADCNM010000002">
    <property type="protein sequence ID" value="KAG0494054.1"/>
    <property type="molecule type" value="Genomic_DNA"/>
</dbReference>
<dbReference type="CDD" id="cd02243">
    <property type="entry name" value="cupin_11S_legumin_C"/>
    <property type="match status" value="1"/>
</dbReference>
<evidence type="ECO:0000256" key="3">
    <source>
        <dbReference type="ARBA" id="ARBA00022729"/>
    </source>
</evidence>
<evidence type="ECO:0000313" key="10">
    <source>
        <dbReference type="EMBL" id="KAG0492017.1"/>
    </source>
</evidence>
<evidence type="ECO:0000313" key="11">
    <source>
        <dbReference type="EMBL" id="KAG0494054.1"/>
    </source>
</evidence>
<keyword evidence="4" id="KW-0758">Storage protein</keyword>
<feature type="signal peptide" evidence="8">
    <location>
        <begin position="1"/>
        <end position="25"/>
    </location>
</feature>
<comment type="subunit">
    <text evidence="2">Hexamer; each subunit is composed of an acidic and a basic chain derived from a single precursor and linked by a disulfide bond.</text>
</comment>
<dbReference type="EMBL" id="JADCNL010000002">
    <property type="protein sequence ID" value="KAG0492017.1"/>
    <property type="molecule type" value="Genomic_DNA"/>
</dbReference>
<dbReference type="Gene3D" id="2.60.120.10">
    <property type="entry name" value="Jelly Rolls"/>
    <property type="match status" value="2"/>
</dbReference>
<dbReference type="SMART" id="SM00835">
    <property type="entry name" value="Cupin_1"/>
    <property type="match status" value="2"/>
</dbReference>
<evidence type="ECO:0000256" key="7">
    <source>
        <dbReference type="SAM" id="MobiDB-lite"/>
    </source>
</evidence>
<keyword evidence="6" id="KW-1015">Disulfide bond</keyword>
<dbReference type="InterPro" id="IPR014710">
    <property type="entry name" value="RmlC-like_jellyroll"/>
</dbReference>
<dbReference type="PANTHER" id="PTHR31189">
    <property type="entry name" value="OS03G0336100 PROTEIN-RELATED"/>
    <property type="match status" value="1"/>
</dbReference>
<sequence length="480" mass="54579">MELSTSSWLHLFICLLLLGNYGSMAQTRWERHSQCRVEKLNALHPTGRVQSEAGVTEFFDEKSDELRCAGVSAYRRIINRRGLLLPHFSNAPRLVYVIEGKGVAGYVIPGCPESFQIFDWRGTRREKFHGQGQSFSDQHQRLHRFRQGDIIAIPAGIAFWAFNDGESTLVTITVADTSSNVNQLDDNHRQFQLAGSQRGAGASKPERTSIFDAFSTDMLAWTLGISRELAQKIQREDRRGEIVAVKEDLELVWPYSRKGEEGESRGSREEEEEEEERERRREEEWERERRGNGLEQLFCSLRFIENIDNPIHADVFNPFAGRLNQITSHKLPALHFVQLSAARVVLQKRASMAPHWNLNAHSLVYVTRGRARVQVVDDRGKAVFDGQLEQGQLLLIPQNFAVLKRADDDGFEYIAFKTSENAIASQVFGKGSIFRGLPEHVVGIAYRLQREEARKIKFARADEVAIFADSSMQPQPMPVA</sequence>
<feature type="compositionally biased region" description="Basic and acidic residues" evidence="7">
    <location>
        <begin position="259"/>
        <end position="268"/>
    </location>
</feature>
<feature type="domain" description="Cupin type-1" evidence="9">
    <location>
        <begin position="305"/>
        <end position="454"/>
    </location>
</feature>
<dbReference type="GO" id="GO:0045735">
    <property type="term" value="F:nutrient reservoir activity"/>
    <property type="evidence" value="ECO:0007669"/>
    <property type="project" value="UniProtKB-KW"/>
</dbReference>
<dbReference type="FunFam" id="2.60.120.10:FF:000073">
    <property type="entry name" value="Glycinin G1"/>
    <property type="match status" value="1"/>
</dbReference>
<evidence type="ECO:0000256" key="5">
    <source>
        <dbReference type="ARBA" id="ARBA00023129"/>
    </source>
</evidence>
<accession>A0A835RUE0</accession>
<dbReference type="AlphaFoldDB" id="A0A835RUE0"/>
<dbReference type="Proteomes" id="UP000636800">
    <property type="component" value="Chromosome 2"/>
</dbReference>
<keyword evidence="3 8" id="KW-0732">Signal</keyword>
<dbReference type="PANTHER" id="PTHR31189:SF35">
    <property type="entry name" value="12S SEED STORAGE PROTEIN CRB"/>
    <property type="match status" value="1"/>
</dbReference>
<keyword evidence="12" id="KW-1185">Reference proteome</keyword>
<evidence type="ECO:0000313" key="12">
    <source>
        <dbReference type="Proteomes" id="UP000636800"/>
    </source>
</evidence>
<dbReference type="InterPro" id="IPR011051">
    <property type="entry name" value="RmlC_Cupin_sf"/>
</dbReference>
<dbReference type="PRINTS" id="PR00439">
    <property type="entry name" value="11SGLOBULIN"/>
</dbReference>
<name>A0A835RUE0_VANPL</name>
<dbReference type="OrthoDB" id="2016041at2759"/>
<dbReference type="InterPro" id="IPR050253">
    <property type="entry name" value="Seed_Storage-Functional"/>
</dbReference>
<comment type="similarity">
    <text evidence="1">Belongs to the 11S seed storage protein (globulins) family.</text>
</comment>
<evidence type="ECO:0000256" key="6">
    <source>
        <dbReference type="ARBA" id="ARBA00023157"/>
    </source>
</evidence>
<evidence type="ECO:0000256" key="4">
    <source>
        <dbReference type="ARBA" id="ARBA00022761"/>
    </source>
</evidence>
<dbReference type="GO" id="GO:0048316">
    <property type="term" value="P:seed development"/>
    <property type="evidence" value="ECO:0007669"/>
    <property type="project" value="UniProtKB-ARBA"/>
</dbReference>
<dbReference type="SUPFAM" id="SSF51182">
    <property type="entry name" value="RmlC-like cupins"/>
    <property type="match status" value="1"/>
</dbReference>
<dbReference type="CDD" id="cd02242">
    <property type="entry name" value="cupin_11S_legumin_N"/>
    <property type="match status" value="1"/>
</dbReference>
<protein>
    <recommendedName>
        <fullName evidence="9">Cupin type-1 domain-containing protein</fullName>
    </recommendedName>
</protein>
<feature type="chain" id="PRO_5036240344" description="Cupin type-1 domain-containing protein" evidence="8">
    <location>
        <begin position="26"/>
        <end position="480"/>
    </location>
</feature>